<comment type="caution">
    <text evidence="3">The sequence shown here is derived from an EMBL/GenBank/DDBJ whole genome shotgun (WGS) entry which is preliminary data.</text>
</comment>
<dbReference type="PANTHER" id="PTHR36920">
    <property type="match status" value="1"/>
</dbReference>
<comment type="subcellular location">
    <subcellularLocation>
        <location evidence="1">Cell outer membrane</location>
    </subcellularLocation>
</comment>
<dbReference type="RefSeq" id="WP_345245735.1">
    <property type="nucleotide sequence ID" value="NZ_BAABFO010000001.1"/>
</dbReference>
<accession>A0ABP8GF78</accession>
<sequence length="202" mass="21201">MKRIGKLAVALSLLACGGAAAAAPGDIIVRARALGVLPDVSASGTLDAINADVDNNVVPELDFTYMFTDNIGAELILATTRNKVTTSAFGGVGKVSLLPPTVTLQYHFNPAGKVRPYAGAGLNFTYFYDNGLAAGGQDIGIEHTSFGPALQAGVDVQINKDWFVNADVKKIWIRTDASLGGADIGRLRIDPWIVGIGVGRRF</sequence>
<evidence type="ECO:0000313" key="4">
    <source>
        <dbReference type="Proteomes" id="UP001501671"/>
    </source>
</evidence>
<feature type="chain" id="PRO_5046848834" evidence="2">
    <location>
        <begin position="22"/>
        <end position="202"/>
    </location>
</feature>
<organism evidence="3 4">
    <name type="scientific">Pigmentiphaga soli</name>
    <dbReference type="NCBI Taxonomy" id="1007095"/>
    <lineage>
        <taxon>Bacteria</taxon>
        <taxon>Pseudomonadati</taxon>
        <taxon>Pseudomonadota</taxon>
        <taxon>Betaproteobacteria</taxon>
        <taxon>Burkholderiales</taxon>
        <taxon>Alcaligenaceae</taxon>
        <taxon>Pigmentiphaga</taxon>
    </lineage>
</organism>
<name>A0ABP8GF78_9BURK</name>
<evidence type="ECO:0000313" key="3">
    <source>
        <dbReference type="EMBL" id="GAA4323151.1"/>
    </source>
</evidence>
<feature type="signal peptide" evidence="2">
    <location>
        <begin position="1"/>
        <end position="21"/>
    </location>
</feature>
<dbReference type="Proteomes" id="UP001501671">
    <property type="component" value="Unassembled WGS sequence"/>
</dbReference>
<evidence type="ECO:0000256" key="1">
    <source>
        <dbReference type="ARBA" id="ARBA00004442"/>
    </source>
</evidence>
<dbReference type="Pfam" id="PF03922">
    <property type="entry name" value="OmpW"/>
    <property type="match status" value="1"/>
</dbReference>
<dbReference type="SUPFAM" id="SSF56925">
    <property type="entry name" value="OMPA-like"/>
    <property type="match status" value="1"/>
</dbReference>
<keyword evidence="2" id="KW-0732">Signal</keyword>
<protein>
    <submittedName>
        <fullName evidence="3">Outer membrane beta-barrel protein</fullName>
    </submittedName>
</protein>
<evidence type="ECO:0000256" key="2">
    <source>
        <dbReference type="SAM" id="SignalP"/>
    </source>
</evidence>
<dbReference type="InterPro" id="IPR011250">
    <property type="entry name" value="OMP/PagP_B-barrel"/>
</dbReference>
<dbReference type="EMBL" id="BAABFO010000001">
    <property type="protein sequence ID" value="GAA4323151.1"/>
    <property type="molecule type" value="Genomic_DNA"/>
</dbReference>
<reference evidence="4" key="1">
    <citation type="journal article" date="2019" name="Int. J. Syst. Evol. Microbiol.">
        <title>The Global Catalogue of Microorganisms (GCM) 10K type strain sequencing project: providing services to taxonomists for standard genome sequencing and annotation.</title>
        <authorList>
            <consortium name="The Broad Institute Genomics Platform"/>
            <consortium name="The Broad Institute Genome Sequencing Center for Infectious Disease"/>
            <person name="Wu L."/>
            <person name="Ma J."/>
        </authorList>
    </citation>
    <scope>NUCLEOTIDE SEQUENCE [LARGE SCALE GENOMIC DNA]</scope>
    <source>
        <strain evidence="4">JCM 17666</strain>
    </source>
</reference>
<dbReference type="PANTHER" id="PTHR36920:SF1">
    <property type="entry name" value="OUTER MEMBRANE PROTEIN W"/>
    <property type="match status" value="1"/>
</dbReference>
<keyword evidence="4" id="KW-1185">Reference proteome</keyword>
<gene>
    <name evidence="3" type="ORF">GCM10023144_03770</name>
</gene>
<dbReference type="InterPro" id="IPR005618">
    <property type="entry name" value="OMPW"/>
</dbReference>
<proteinExistence type="predicted"/>
<dbReference type="Gene3D" id="2.40.160.20">
    <property type="match status" value="1"/>
</dbReference>